<evidence type="ECO:0000256" key="1">
    <source>
        <dbReference type="ARBA" id="ARBA00004586"/>
    </source>
</evidence>
<dbReference type="PANTHER" id="PTHR13466:SF19">
    <property type="entry name" value="NUCLEUS-VACUOLE JUNCTION PROTEIN 2"/>
    <property type="match status" value="1"/>
</dbReference>
<feature type="compositionally biased region" description="Acidic residues" evidence="9">
    <location>
        <begin position="1199"/>
        <end position="1213"/>
    </location>
</feature>
<evidence type="ECO:0000256" key="6">
    <source>
        <dbReference type="ARBA" id="ARBA00023055"/>
    </source>
</evidence>
<dbReference type="GO" id="GO:0015914">
    <property type="term" value="P:phospholipid transport"/>
    <property type="evidence" value="ECO:0007669"/>
    <property type="project" value="TreeGrafter"/>
</dbReference>
<dbReference type="GO" id="GO:0032865">
    <property type="term" value="C:ERMES complex"/>
    <property type="evidence" value="ECO:0007669"/>
    <property type="project" value="TreeGrafter"/>
</dbReference>
<feature type="compositionally biased region" description="Polar residues" evidence="9">
    <location>
        <begin position="755"/>
        <end position="764"/>
    </location>
</feature>
<proteinExistence type="predicted"/>
<evidence type="ECO:0000256" key="9">
    <source>
        <dbReference type="SAM" id="MobiDB-lite"/>
    </source>
</evidence>
<feature type="compositionally biased region" description="Low complexity" evidence="9">
    <location>
        <begin position="792"/>
        <end position="812"/>
    </location>
</feature>
<feature type="compositionally biased region" description="Basic and acidic residues" evidence="9">
    <location>
        <begin position="1145"/>
        <end position="1154"/>
    </location>
</feature>
<keyword evidence="2" id="KW-0813">Transport</keyword>
<evidence type="ECO:0000313" key="11">
    <source>
        <dbReference type="EMBL" id="ATA58140.1"/>
    </source>
</evidence>
<accession>A0A343JZT0</accession>
<feature type="compositionally biased region" description="Gly residues" evidence="9">
    <location>
        <begin position="956"/>
        <end position="966"/>
    </location>
</feature>
<dbReference type="CDD" id="cd21675">
    <property type="entry name" value="SMP_TEX2"/>
    <property type="match status" value="1"/>
</dbReference>
<feature type="compositionally biased region" description="Basic and acidic residues" evidence="9">
    <location>
        <begin position="1177"/>
        <end position="1198"/>
    </location>
</feature>
<dbReference type="GO" id="GO:0005789">
    <property type="term" value="C:endoplasmic reticulum membrane"/>
    <property type="evidence" value="ECO:0007669"/>
    <property type="project" value="UniProtKB-SubCell"/>
</dbReference>
<feature type="compositionally biased region" description="Low complexity" evidence="9">
    <location>
        <begin position="1249"/>
        <end position="1273"/>
    </location>
</feature>
<dbReference type="PROSITE" id="PS51847">
    <property type="entry name" value="SMP"/>
    <property type="match status" value="1"/>
</dbReference>
<keyword evidence="5" id="KW-1133">Transmembrane helix</keyword>
<feature type="compositionally biased region" description="Low complexity" evidence="9">
    <location>
        <begin position="1069"/>
        <end position="1098"/>
    </location>
</feature>
<dbReference type="GO" id="GO:1990456">
    <property type="term" value="P:mitochondrion-endoplasmic reticulum membrane tethering"/>
    <property type="evidence" value="ECO:0007669"/>
    <property type="project" value="TreeGrafter"/>
</dbReference>
<feature type="domain" description="SMP-LTD" evidence="10">
    <location>
        <begin position="257"/>
        <end position="448"/>
    </location>
</feature>
<feature type="region of interest" description="Disordered" evidence="9">
    <location>
        <begin position="462"/>
        <end position="557"/>
    </location>
</feature>
<feature type="compositionally biased region" description="Low complexity" evidence="9">
    <location>
        <begin position="930"/>
        <end position="955"/>
    </location>
</feature>
<feature type="compositionally biased region" description="Polar residues" evidence="9">
    <location>
        <begin position="547"/>
        <end position="557"/>
    </location>
</feature>
<reference evidence="11" key="1">
    <citation type="submission" date="2016-08" db="EMBL/GenBank/DDBJ databases">
        <title>Genomic insights into the mating strategies of species of the Botryosphaeriales.</title>
        <authorList>
            <person name="Nagel J.H."/>
        </authorList>
    </citation>
    <scope>NUCLEOTIDE SEQUENCE</scope>
    <source>
        <strain evidence="11">CMW14077</strain>
    </source>
</reference>
<evidence type="ECO:0000256" key="7">
    <source>
        <dbReference type="ARBA" id="ARBA00023121"/>
    </source>
</evidence>
<feature type="compositionally biased region" description="Low complexity" evidence="9">
    <location>
        <begin position="733"/>
        <end position="746"/>
    </location>
</feature>
<evidence type="ECO:0000259" key="10">
    <source>
        <dbReference type="PROSITE" id="PS51847"/>
    </source>
</evidence>
<feature type="compositionally biased region" description="Basic and acidic residues" evidence="9">
    <location>
        <begin position="487"/>
        <end position="505"/>
    </location>
</feature>
<feature type="compositionally biased region" description="Polar residues" evidence="9">
    <location>
        <begin position="813"/>
        <end position="835"/>
    </location>
</feature>
<feature type="compositionally biased region" description="Basic and acidic residues" evidence="9">
    <location>
        <begin position="666"/>
        <end position="685"/>
    </location>
</feature>
<feature type="compositionally biased region" description="Low complexity" evidence="9">
    <location>
        <begin position="1038"/>
        <end position="1048"/>
    </location>
</feature>
<keyword evidence="3" id="KW-0812">Transmembrane</keyword>
<dbReference type="InterPro" id="IPR031468">
    <property type="entry name" value="SMP_LBD"/>
</dbReference>
<keyword evidence="7" id="KW-0446">Lipid-binding</keyword>
<evidence type="ECO:0000256" key="4">
    <source>
        <dbReference type="ARBA" id="ARBA00022824"/>
    </source>
</evidence>
<feature type="compositionally biased region" description="Low complexity" evidence="9">
    <location>
        <begin position="530"/>
        <end position="541"/>
    </location>
</feature>
<feature type="compositionally biased region" description="Low complexity" evidence="9">
    <location>
        <begin position="876"/>
        <end position="887"/>
    </location>
</feature>
<evidence type="ECO:0000256" key="8">
    <source>
        <dbReference type="ARBA" id="ARBA00023136"/>
    </source>
</evidence>
<dbReference type="GO" id="GO:0008289">
    <property type="term" value="F:lipid binding"/>
    <property type="evidence" value="ECO:0007669"/>
    <property type="project" value="UniProtKB-KW"/>
</dbReference>
<keyword evidence="8" id="KW-0472">Membrane</keyword>
<dbReference type="EMBL" id="KX787887">
    <property type="protein sequence ID" value="ATA58140.1"/>
    <property type="molecule type" value="Genomic_DNA"/>
</dbReference>
<sequence length="1373" mass="146476">MATFAAFLLVYVIGGLTFVPLCLAAAVYLALLACPHHHPQTSDELHDAAPAILPPELKARQTEPDVAAGYFAVCREYVPGGVNGKPPERTTPAGAVVGVESPSVYQSMYRTIFERNRTQTPSMEGAKQKKARNVFFVVLRHGHLILFDDAEQVEVRYVISLAHRIVDVHAGGEAIPEGELWIKRNCIRLRRAHDQADSEAESRPFYLFSDNSSEKEDFYFALLRNQERQTGMPISPPLQFEQPHVVKLVQQLHASEEILQTRWINALAGRLFLALYKTPNVEEFIRTKITKKISRVAKPAFIQSITIQRIVMGDSAPMVTNPKLRELTLDGDLTAEADVRYNGNFRLEIAAVARIDLGSRFKARYVNMVLAGILKKLEGHVLIRVKPPPSNRLWITFEHPPKMEMAIEPIVSSRQITYGMILRAIENRIREVVTETLVLPNWDDMPFFDTIAQPLRGGIWEDASKAPVSPDAAHEPPMDDTSIDDASTLHEEPAVSHFVRKDEKTMSMPNLGESDVSSLKSRKTAKSVMSANAASDSASASGVEVRTSASKPRSMRSGSFASIARPIVAQDTAVVEAQKSPQKHQHDAITAIKDISSRSIPTSPVESPVGSPAMPAGPLAEASAHGGLKHVSGQKASNNGADAKPASAQKPACDDGEAKPPTAPKDAGRGEGSRERGPSFGKAEEDVASFTDLFGEFVHSQPEPIPRPEPAAFSVNSEQSSLYSQATDSTAHSDLSAKSSLSSRKTSLSEKRQMLNMSLNSATTAAKKWFASRQQSATPHSSSTPSHPSPSFPSSSSPASTTGTPARSSSPTRDQAQQPPSLWSQSTHSDTNSHQAQDHPQHDYVPSTPHSSIPSAKAVTPSSVSPPKHSHPDNGSRQPPSRSSSISVPMGRGQPLPPPGVPLPPPAKPENKWVQGSAQLLGLAKRKPVPSASPGAAASSSSASAMAPHGVSNMNGNGGVNNGHGFGPVPVGDHHQDAGGHTDLVGADIQIPAATAAPVGMHMGKEDGAGDSSHVPTPLGHNRTTSSSSSLFGGSNDTPTPTATTPAAVNRSTGKENEAGGDDLPTATQHKPSSPQQQRKQSSSSATSHHSVPASSEPSSPPPPPLPPRRKTTAVSPRPGGDDKHRNGRPNNNVNRRTRSHRLHRHEDVGEEHPQLLVVAAPLVESDASSAPVTPEATKHEFGRESTKRGVRDEKAKDDDDNDDDDNDDDDDGGGERAREDEEERENGLEGSVFDLELDEGSDDVPPISSSSSSALHFVSSDSADATAVTVAARVTPPQVRDGEDEAGAAAIAAPTVGAASHPSPPDLRTHPPSPSDAAHASKDTVSSLGKVNERDEAVAKEMGQGSKGKSKGKGWFTSPNTSRVDDLPAHRR</sequence>
<feature type="compositionally biased region" description="Low complexity" evidence="9">
    <location>
        <begin position="776"/>
        <end position="786"/>
    </location>
</feature>
<organism evidence="11">
    <name type="scientific">Lasiodiplodia gonubiensis</name>
    <dbReference type="NCBI Taxonomy" id="336252"/>
    <lineage>
        <taxon>Eukaryota</taxon>
        <taxon>Fungi</taxon>
        <taxon>Dikarya</taxon>
        <taxon>Ascomycota</taxon>
        <taxon>Pezizomycotina</taxon>
        <taxon>Dothideomycetes</taxon>
        <taxon>Dothideomycetes incertae sedis</taxon>
        <taxon>Botryosphaeriales</taxon>
        <taxon>Botryosphaeriaceae</taxon>
        <taxon>Lasiodiplodia</taxon>
    </lineage>
</organism>
<feature type="compositionally biased region" description="Polar residues" evidence="9">
    <location>
        <begin position="714"/>
        <end position="732"/>
    </location>
</feature>
<protein>
    <submittedName>
        <fullName evidence="11">Putative integral membrane protein</fullName>
    </submittedName>
</protein>
<feature type="region of interest" description="Disordered" evidence="9">
    <location>
        <begin position="592"/>
        <end position="1373"/>
    </location>
</feature>
<dbReference type="PANTHER" id="PTHR13466">
    <property type="entry name" value="TEX2 PROTEIN-RELATED"/>
    <property type="match status" value="1"/>
</dbReference>
<feature type="compositionally biased region" description="Low complexity" evidence="9">
    <location>
        <begin position="1288"/>
        <end position="1300"/>
    </location>
</feature>
<keyword evidence="4" id="KW-0256">Endoplasmic reticulum</keyword>
<name>A0A343JZT0_9PEZI</name>
<dbReference type="Pfam" id="PF15413">
    <property type="entry name" value="PH_11"/>
    <property type="match status" value="1"/>
</dbReference>
<evidence type="ECO:0000256" key="2">
    <source>
        <dbReference type="ARBA" id="ARBA00022448"/>
    </source>
</evidence>
<evidence type="ECO:0000256" key="5">
    <source>
        <dbReference type="ARBA" id="ARBA00022989"/>
    </source>
</evidence>
<comment type="subcellular location">
    <subcellularLocation>
        <location evidence="1">Endoplasmic reticulum membrane</location>
    </subcellularLocation>
</comment>
<feature type="compositionally biased region" description="Pro residues" evidence="9">
    <location>
        <begin position="895"/>
        <end position="908"/>
    </location>
</feature>
<keyword evidence="6" id="KW-0445">Lipid transport</keyword>
<evidence type="ECO:0000256" key="3">
    <source>
        <dbReference type="ARBA" id="ARBA00022692"/>
    </source>
</evidence>
<feature type="compositionally biased region" description="Basic and acidic residues" evidence="9">
    <location>
        <begin position="1364"/>
        <end position="1373"/>
    </location>
</feature>